<keyword evidence="1" id="KW-0808">Transferase</keyword>
<keyword evidence="3" id="KW-0547">Nucleotide-binding</keyword>
<dbReference type="EMBL" id="JAVREL010000023">
    <property type="protein sequence ID" value="MDT0346662.1"/>
    <property type="molecule type" value="Genomic_DNA"/>
</dbReference>
<accession>A0ABU2MZ62</accession>
<dbReference type="CDD" id="cd16936">
    <property type="entry name" value="HATPase_RsbW-like"/>
    <property type="match status" value="1"/>
</dbReference>
<keyword evidence="1" id="KW-0418">Kinase</keyword>
<sequence length="146" mass="15167">MCSVAIPALAGKPAADFSLTFPPEPRWVRGARDAVRTALTPVVPGLVDTATLLTSELVTNAVTATLGCLPSSHVALYAEWSPAGAVRVLVHDTAPGVPELPGTPVDEDAEHGRGLLLISLFASEWGVCHHAPGRGKVVWFTLDAAA</sequence>
<dbReference type="PANTHER" id="PTHR35526:SF3">
    <property type="entry name" value="ANTI-SIGMA-F FACTOR RSBW"/>
    <property type="match status" value="1"/>
</dbReference>
<dbReference type="SUPFAM" id="SSF55874">
    <property type="entry name" value="ATPase domain of HSP90 chaperone/DNA topoisomerase II/histidine kinase"/>
    <property type="match status" value="1"/>
</dbReference>
<evidence type="ECO:0000313" key="4">
    <source>
        <dbReference type="Proteomes" id="UP001183246"/>
    </source>
</evidence>
<dbReference type="Proteomes" id="UP001183246">
    <property type="component" value="Unassembled WGS sequence"/>
</dbReference>
<keyword evidence="1" id="KW-0723">Serine/threonine-protein kinase</keyword>
<dbReference type="InterPro" id="IPR036890">
    <property type="entry name" value="HATPase_C_sf"/>
</dbReference>
<dbReference type="GO" id="GO:0005524">
    <property type="term" value="F:ATP binding"/>
    <property type="evidence" value="ECO:0007669"/>
    <property type="project" value="UniProtKB-KW"/>
</dbReference>
<evidence type="ECO:0000256" key="1">
    <source>
        <dbReference type="ARBA" id="ARBA00022527"/>
    </source>
</evidence>
<reference evidence="4" key="1">
    <citation type="submission" date="2023-07" db="EMBL/GenBank/DDBJ databases">
        <title>30 novel species of actinomycetes from the DSMZ collection.</title>
        <authorList>
            <person name="Nouioui I."/>
        </authorList>
    </citation>
    <scope>NUCLEOTIDE SEQUENCE [LARGE SCALE GENOMIC DNA]</scope>
    <source>
        <strain evidence="4">DSM 44938</strain>
    </source>
</reference>
<protein>
    <submittedName>
        <fullName evidence="3">ATP-binding protein</fullName>
    </submittedName>
</protein>
<evidence type="ECO:0000313" key="3">
    <source>
        <dbReference type="EMBL" id="MDT0346662.1"/>
    </source>
</evidence>
<dbReference type="Pfam" id="PF13581">
    <property type="entry name" value="HATPase_c_2"/>
    <property type="match status" value="1"/>
</dbReference>
<feature type="domain" description="Histidine kinase/HSP90-like ATPase" evidence="2">
    <location>
        <begin position="21"/>
        <end position="141"/>
    </location>
</feature>
<organism evidence="3 4">
    <name type="scientific">Streptomyces litchfieldiae</name>
    <dbReference type="NCBI Taxonomy" id="3075543"/>
    <lineage>
        <taxon>Bacteria</taxon>
        <taxon>Bacillati</taxon>
        <taxon>Actinomycetota</taxon>
        <taxon>Actinomycetes</taxon>
        <taxon>Kitasatosporales</taxon>
        <taxon>Streptomycetaceae</taxon>
        <taxon>Streptomyces</taxon>
    </lineage>
</organism>
<gene>
    <name evidence="3" type="ORF">RM590_29375</name>
</gene>
<proteinExistence type="predicted"/>
<keyword evidence="3" id="KW-0067">ATP-binding</keyword>
<evidence type="ECO:0000259" key="2">
    <source>
        <dbReference type="Pfam" id="PF13581"/>
    </source>
</evidence>
<dbReference type="InterPro" id="IPR050267">
    <property type="entry name" value="Anti-sigma-factor_SerPK"/>
</dbReference>
<comment type="caution">
    <text evidence="3">The sequence shown here is derived from an EMBL/GenBank/DDBJ whole genome shotgun (WGS) entry which is preliminary data.</text>
</comment>
<dbReference type="RefSeq" id="WP_311707787.1">
    <property type="nucleotide sequence ID" value="NZ_JAVREL010000023.1"/>
</dbReference>
<name>A0ABU2MZ62_9ACTN</name>
<dbReference type="PANTHER" id="PTHR35526">
    <property type="entry name" value="ANTI-SIGMA-F FACTOR RSBW-RELATED"/>
    <property type="match status" value="1"/>
</dbReference>
<dbReference type="Gene3D" id="3.30.565.10">
    <property type="entry name" value="Histidine kinase-like ATPase, C-terminal domain"/>
    <property type="match status" value="1"/>
</dbReference>
<keyword evidence="4" id="KW-1185">Reference proteome</keyword>
<dbReference type="InterPro" id="IPR003594">
    <property type="entry name" value="HATPase_dom"/>
</dbReference>